<dbReference type="GO" id="GO:0000010">
    <property type="term" value="F:heptaprenyl diphosphate synthase activity"/>
    <property type="evidence" value="ECO:0007669"/>
    <property type="project" value="UniProtKB-EC"/>
</dbReference>
<dbReference type="HOGENOM" id="CLU_108933_1_1_9"/>
<keyword evidence="2" id="KW-0808">Transferase</keyword>
<protein>
    <submittedName>
        <fullName evidence="2">Heptaprenyl diphosphate synthase component I</fullName>
        <ecNumber evidence="2">2.5.1.30</ecNumber>
    </submittedName>
</protein>
<dbReference type="EC" id="2.5.1.30" evidence="2"/>
<keyword evidence="1" id="KW-0472">Membrane</keyword>
<dbReference type="STRING" id="862517.HMPREF9225_1077"/>
<feature type="transmembrane region" description="Helical" evidence="1">
    <location>
        <begin position="136"/>
        <end position="159"/>
    </location>
</feature>
<name>E0NLX7_9FIRM</name>
<keyword evidence="1" id="KW-1133">Transmembrane helix</keyword>
<accession>E0NLX7</accession>
<gene>
    <name evidence="2" type="ORF">HMPREF9225_1077</name>
</gene>
<reference evidence="2 3" key="1">
    <citation type="submission" date="2010-07" db="EMBL/GenBank/DDBJ databases">
        <authorList>
            <person name="Muzny D."/>
            <person name="Qin X."/>
            <person name="Deng J."/>
            <person name="Jiang H."/>
            <person name="Liu Y."/>
            <person name="Qu J."/>
            <person name="Song X.-Z."/>
            <person name="Zhang L."/>
            <person name="Thornton R."/>
            <person name="Coyle M."/>
            <person name="Francisco L."/>
            <person name="Jackson L."/>
            <person name="Javaid M."/>
            <person name="Korchina V."/>
            <person name="Kovar C."/>
            <person name="Mata R."/>
            <person name="Mathew T."/>
            <person name="Ngo R."/>
            <person name="Nguyen L."/>
            <person name="Nguyen N."/>
            <person name="Okwuonu G."/>
            <person name="Ongeri F."/>
            <person name="Pham C."/>
            <person name="Simmons D."/>
            <person name="Wilczek-Boney K."/>
            <person name="Hale W."/>
            <person name="Jakkamsetti A."/>
            <person name="Pham P."/>
            <person name="Ruth R."/>
            <person name="San Lucas F."/>
            <person name="Warren J."/>
            <person name="Zhang J."/>
            <person name="Zhao Z."/>
            <person name="Zhou C."/>
            <person name="Zhu D."/>
            <person name="Lee S."/>
            <person name="Bess C."/>
            <person name="Blankenburg K."/>
            <person name="Forbes L."/>
            <person name="Fu Q."/>
            <person name="Gubbala S."/>
            <person name="Hirani K."/>
            <person name="Jayaseelan J.C."/>
            <person name="Lara F."/>
            <person name="Munidasa M."/>
            <person name="Palculict T."/>
            <person name="Patil S."/>
            <person name="Pu L.-L."/>
            <person name="Saada N."/>
            <person name="Tang L."/>
            <person name="Weissenberger G."/>
            <person name="Zhu Y."/>
            <person name="Hemphill L."/>
            <person name="Shang Y."/>
            <person name="Youmans B."/>
            <person name="Ayvaz T."/>
            <person name="Ross M."/>
            <person name="Santibanez J."/>
            <person name="Aqrawi P."/>
            <person name="Gross S."/>
            <person name="Joshi V."/>
            <person name="Fowler G."/>
            <person name="Nazareth L."/>
            <person name="Reid J."/>
            <person name="Worley K."/>
            <person name="Petrosino J."/>
            <person name="Highlander S."/>
            <person name="Gibbs R."/>
        </authorList>
    </citation>
    <scope>NUCLEOTIDE SEQUENCE [LARGE SCALE GENOMIC DNA]</scope>
    <source>
        <strain evidence="2 3">ATCC BAA-1640</strain>
    </source>
</reference>
<keyword evidence="3" id="KW-1185">Reference proteome</keyword>
<keyword evidence="1" id="KW-0812">Transmembrane</keyword>
<organism evidence="2 3">
    <name type="scientific">Peptoniphilus duerdenii ATCC BAA-1640</name>
    <dbReference type="NCBI Taxonomy" id="862517"/>
    <lineage>
        <taxon>Bacteria</taxon>
        <taxon>Bacillati</taxon>
        <taxon>Bacillota</taxon>
        <taxon>Tissierellia</taxon>
        <taxon>Tissierellales</taxon>
        <taxon>Peptoniphilaceae</taxon>
        <taxon>Peptoniphilus</taxon>
    </lineage>
</organism>
<dbReference type="Proteomes" id="UP000003280">
    <property type="component" value="Unassembled WGS sequence"/>
</dbReference>
<evidence type="ECO:0000313" key="2">
    <source>
        <dbReference type="EMBL" id="EFM25188.1"/>
    </source>
</evidence>
<dbReference type="OrthoDB" id="9799095at2"/>
<evidence type="ECO:0000313" key="3">
    <source>
        <dbReference type="Proteomes" id="UP000003280"/>
    </source>
</evidence>
<feature type="transmembrane region" description="Helical" evidence="1">
    <location>
        <begin position="66"/>
        <end position="94"/>
    </location>
</feature>
<dbReference type="Pfam" id="PF07456">
    <property type="entry name" value="Hpre_diP_synt_I"/>
    <property type="match status" value="1"/>
</dbReference>
<comment type="caution">
    <text evidence="2">The sequence shown here is derived from an EMBL/GenBank/DDBJ whole genome shotgun (WGS) entry which is preliminary data.</text>
</comment>
<dbReference type="AlphaFoldDB" id="E0NLX7"/>
<sequence length="172" mass="19021">MKETKRLLFISLLVALGIVLGTFESQIPLPIPVPGAKLGLSNMVVLVAIYTLGYREGFLIMIFKSIMLMLVTGAVSAFIFSANGALFSSVAMILSHKYLRKYLSPIGVSEIGSAFHNFGQIVAAIFILKSKTLISYLPYLLLMGIFTGYFVGLASYYISKNVSKHKEIRWRN</sequence>
<dbReference type="eggNOG" id="COG4769">
    <property type="taxonomic scope" value="Bacteria"/>
</dbReference>
<proteinExistence type="predicted"/>
<dbReference type="Gene3D" id="1.10.1760.20">
    <property type="match status" value="1"/>
</dbReference>
<dbReference type="InterPro" id="IPR010898">
    <property type="entry name" value="Hpre_diP_synth_I"/>
</dbReference>
<dbReference type="PIRSF" id="PIRSF027391">
    <property type="entry name" value="Hpre_diP_synt_I"/>
    <property type="match status" value="1"/>
</dbReference>
<dbReference type="RefSeq" id="WP_008901891.1">
    <property type="nucleotide sequence ID" value="NZ_GL397071.1"/>
</dbReference>
<evidence type="ECO:0000256" key="1">
    <source>
        <dbReference type="SAM" id="Phobius"/>
    </source>
</evidence>
<dbReference type="EMBL" id="AEEH01000043">
    <property type="protein sequence ID" value="EFM25188.1"/>
    <property type="molecule type" value="Genomic_DNA"/>
</dbReference>
<dbReference type="InterPro" id="IPR014535">
    <property type="entry name" value="Hpre_diP_synt_I"/>
</dbReference>